<keyword evidence="3" id="KW-1185">Reference proteome</keyword>
<dbReference type="Proteomes" id="UP000095705">
    <property type="component" value="Unassembled WGS sequence"/>
</dbReference>
<feature type="compositionally biased region" description="Basic and acidic residues" evidence="1">
    <location>
        <begin position="35"/>
        <end position="45"/>
    </location>
</feature>
<evidence type="ECO:0000313" key="2">
    <source>
        <dbReference type="EMBL" id="OEJ30153.1"/>
    </source>
</evidence>
<name>A0A1E5PL29_9ACTN</name>
<dbReference type="EMBL" id="MEHK01000001">
    <property type="protein sequence ID" value="OEJ30153.1"/>
    <property type="molecule type" value="Genomic_DNA"/>
</dbReference>
<reference evidence="2 3" key="1">
    <citation type="submission" date="2016-08" db="EMBL/GenBank/DDBJ databases">
        <title>The complete genome of Streptomyces subrutilus 10-1-1.</title>
        <authorList>
            <person name="Chen X."/>
        </authorList>
    </citation>
    <scope>NUCLEOTIDE SEQUENCE [LARGE SCALE GENOMIC DNA]</scope>
    <source>
        <strain evidence="2 3">10-1-1</strain>
    </source>
</reference>
<feature type="region of interest" description="Disordered" evidence="1">
    <location>
        <begin position="1"/>
        <end position="61"/>
    </location>
</feature>
<gene>
    <name evidence="2" type="ORF">BGK67_01100</name>
</gene>
<accession>A0A1E5PL29</accession>
<comment type="caution">
    <text evidence="2">The sequence shown here is derived from an EMBL/GenBank/DDBJ whole genome shotgun (WGS) entry which is preliminary data.</text>
</comment>
<protein>
    <submittedName>
        <fullName evidence="2">Uncharacterized protein</fullName>
    </submittedName>
</protein>
<proteinExistence type="predicted"/>
<feature type="compositionally biased region" description="Basic and acidic residues" evidence="1">
    <location>
        <begin position="1"/>
        <end position="26"/>
    </location>
</feature>
<sequence>MPGEFEGGREQDHGQYGNEHRVREPLELQPGQHGAGDRAADRDQSEATTTSRPGAPSMPHA</sequence>
<organism evidence="2 3">
    <name type="scientific">Streptomyces subrutilus</name>
    <dbReference type="NCBI Taxonomy" id="36818"/>
    <lineage>
        <taxon>Bacteria</taxon>
        <taxon>Bacillati</taxon>
        <taxon>Actinomycetota</taxon>
        <taxon>Actinomycetes</taxon>
        <taxon>Kitasatosporales</taxon>
        <taxon>Streptomycetaceae</taxon>
        <taxon>Streptomyces</taxon>
    </lineage>
</organism>
<dbReference type="AlphaFoldDB" id="A0A1E5PL29"/>
<evidence type="ECO:0000313" key="3">
    <source>
        <dbReference type="Proteomes" id="UP000095705"/>
    </source>
</evidence>
<evidence type="ECO:0000256" key="1">
    <source>
        <dbReference type="SAM" id="MobiDB-lite"/>
    </source>
</evidence>